<evidence type="ECO:0000256" key="5">
    <source>
        <dbReference type="ARBA" id="ARBA00023136"/>
    </source>
</evidence>
<dbReference type="CDD" id="cd06503">
    <property type="entry name" value="ATP-synt_Fo_b"/>
    <property type="match status" value="1"/>
</dbReference>
<keyword evidence="2" id="KW-1003">Cell membrane</keyword>
<evidence type="ECO:0000259" key="10">
    <source>
        <dbReference type="Pfam" id="PF12698"/>
    </source>
</evidence>
<evidence type="ECO:0000256" key="2">
    <source>
        <dbReference type="ARBA" id="ARBA00022475"/>
    </source>
</evidence>
<dbReference type="InterPro" id="IPR019196">
    <property type="entry name" value="ABC_transp_unknown"/>
</dbReference>
<feature type="transmembrane region" description="Helical" evidence="8">
    <location>
        <begin position="102"/>
        <end position="126"/>
    </location>
</feature>
<comment type="subcellular location">
    <subcellularLocation>
        <location evidence="1">Cell membrane</location>
        <topology evidence="1">Multi-pass membrane protein</topology>
    </subcellularLocation>
</comment>
<feature type="transmembrane region" description="Helical" evidence="8">
    <location>
        <begin position="256"/>
        <end position="277"/>
    </location>
</feature>
<evidence type="ECO:0000256" key="8">
    <source>
        <dbReference type="SAM" id="Phobius"/>
    </source>
</evidence>
<organism evidence="12">
    <name type="scientific">Schlesneria paludicola</name>
    <dbReference type="NCBI Taxonomy" id="360056"/>
    <lineage>
        <taxon>Bacteria</taxon>
        <taxon>Pseudomonadati</taxon>
        <taxon>Planctomycetota</taxon>
        <taxon>Planctomycetia</taxon>
        <taxon>Planctomycetales</taxon>
        <taxon>Planctomycetaceae</taxon>
        <taxon>Schlesneria</taxon>
    </lineage>
</organism>
<proteinExistence type="predicted"/>
<feature type="transmembrane region" description="Helical" evidence="8">
    <location>
        <begin position="58"/>
        <end position="76"/>
    </location>
</feature>
<dbReference type="GO" id="GO:0005886">
    <property type="term" value="C:plasma membrane"/>
    <property type="evidence" value="ECO:0007669"/>
    <property type="project" value="UniProtKB-SubCell"/>
</dbReference>
<feature type="transmembrane region" description="Helical" evidence="8">
    <location>
        <begin position="849"/>
        <end position="871"/>
    </location>
</feature>
<dbReference type="PANTHER" id="PTHR30294">
    <property type="entry name" value="MEMBRANE COMPONENT OF ABC TRANSPORTER YHHJ-RELATED"/>
    <property type="match status" value="1"/>
</dbReference>
<feature type="transmembrane region" description="Helical" evidence="8">
    <location>
        <begin position="214"/>
        <end position="236"/>
    </location>
</feature>
<evidence type="ECO:0000256" key="6">
    <source>
        <dbReference type="SAM" id="Coils"/>
    </source>
</evidence>
<protein>
    <submittedName>
        <fullName evidence="12">ABC transporter permease</fullName>
    </submittedName>
</protein>
<evidence type="ECO:0000259" key="11">
    <source>
        <dbReference type="Pfam" id="PF23357"/>
    </source>
</evidence>
<dbReference type="PANTHER" id="PTHR30294:SF29">
    <property type="entry name" value="MULTIDRUG ABC TRANSPORTER PERMEASE YBHS-RELATED"/>
    <property type="match status" value="1"/>
</dbReference>
<evidence type="ECO:0000256" key="7">
    <source>
        <dbReference type="SAM" id="MobiDB-lite"/>
    </source>
</evidence>
<accession>A0A7C2PAZ2</accession>
<keyword evidence="6" id="KW-0175">Coiled coil</keyword>
<reference evidence="12" key="1">
    <citation type="journal article" date="2020" name="mSystems">
        <title>Genome- and Community-Level Interaction Insights into Carbon Utilization and Element Cycling Functions of Hydrothermarchaeota in Hydrothermal Sediment.</title>
        <authorList>
            <person name="Zhou Z."/>
            <person name="Liu Y."/>
            <person name="Xu W."/>
            <person name="Pan J."/>
            <person name="Luo Z.H."/>
            <person name="Li M."/>
        </authorList>
    </citation>
    <scope>NUCLEOTIDE SEQUENCE [LARGE SCALE GENOMIC DNA]</scope>
    <source>
        <strain evidence="12">SpSt-339</strain>
    </source>
</reference>
<dbReference type="GO" id="GO:0140359">
    <property type="term" value="F:ABC-type transporter activity"/>
    <property type="evidence" value="ECO:0007669"/>
    <property type="project" value="InterPro"/>
</dbReference>
<feature type="domain" description="ABC-2 type transporter transmembrane" evidence="10">
    <location>
        <begin position="57"/>
        <end position="180"/>
    </location>
</feature>
<keyword evidence="4 8" id="KW-1133">Transmembrane helix</keyword>
<keyword evidence="3 8" id="KW-0812">Transmembrane</keyword>
<feature type="transmembrane region" description="Helical" evidence="8">
    <location>
        <begin position="164"/>
        <end position="193"/>
    </location>
</feature>
<dbReference type="Pfam" id="PF23357">
    <property type="entry name" value="DUF7088"/>
    <property type="match status" value="1"/>
</dbReference>
<evidence type="ECO:0000259" key="9">
    <source>
        <dbReference type="Pfam" id="PF09822"/>
    </source>
</evidence>
<dbReference type="InterPro" id="IPR013525">
    <property type="entry name" value="ABC2_TM"/>
</dbReference>
<feature type="coiled-coil region" evidence="6">
    <location>
        <begin position="758"/>
        <end position="829"/>
    </location>
</feature>
<sequence>MLRSYVILSVFRRNFWSYFSGVIGYLFIVAFVLAGALLAFREEFFTDNLANLDKLNTYFPQLLLFIVPAITMGAWAEEKKLGTDELLFTLPVSDLEVLLGKYLAVVSVYSVVLLFSLTNCIVLDFIGDPDWGLIAATYLGYWLSGCALLGAGMVASFLTNSSTVAFVLTVILCAIPVYIGYLPAPVFVSRLLGHDRLFDQLSIPYHFEQFGRGFFPLTSVLYFVSFAAFTLYVNLVLIGERHWAGGVKGTNMGWQYLVRAVSVMLVLISANAVLANVRWQPDLTVERLYTLTATTTKLLGNLPDDRPVTIQAFVSRDVPREYVSVRTLLLGMLSQYESYGKGRVTVRVVEVDPFSQQAEEARQYGIEARKVQSERGGRVQVDDVFLGCVINSGANEVVIPFFDTAIPVEYELTRSVRTVTNESRRTVGILDTDAKITGGFDMSSFRSNPEWRIVTELKKQYNVETVSPAAPIDEKKYDVLIAVLPSSLDQNGMANLVDYVKKGKPTLIFDDPLPAFNPGMAPKQPKPRQGGMMGGMPPEQKADGGKATSLVNLLGIQWVYDQIVWADTILLLHPEYADLVRPEMVSISRKSGVAKAFNPDDEVSSGLQELLLFFSGTVQNREKNKLNFQPLLVTSQTSGLIDWDEFVQPGFFGGVDIRENPVRPVDEFTHVCAARITSDEKAEGDKINVIYVADADIISDWFFFVRERRMYGLDLDNVTFVLNAVDSLAGDKDNIALRKRRPKHRTLTAVENATATFVEQSAKEREKASNEAKAKLDEAKERLKEKVEKIQNDSSLDELAKAQQLAIAQSEEQRKLEVEEARIEQDKEKKLDEIRSRTERNVRQIEHRFYALATIIPPIPALVLGLLVWFARLQNEQREVPPARRRGGR</sequence>
<dbReference type="Pfam" id="PF12698">
    <property type="entry name" value="ABC2_membrane_3"/>
    <property type="match status" value="1"/>
</dbReference>
<comment type="caution">
    <text evidence="12">The sequence shown here is derived from an EMBL/GenBank/DDBJ whole genome shotgun (WGS) entry which is preliminary data.</text>
</comment>
<evidence type="ECO:0000313" key="12">
    <source>
        <dbReference type="EMBL" id="HEN15896.1"/>
    </source>
</evidence>
<feature type="domain" description="DUF7088" evidence="11">
    <location>
        <begin position="286"/>
        <end position="390"/>
    </location>
</feature>
<dbReference type="Pfam" id="PF09822">
    <property type="entry name" value="ABC_transp_aux"/>
    <property type="match status" value="1"/>
</dbReference>
<dbReference type="AlphaFoldDB" id="A0A7C2PAZ2"/>
<feature type="transmembrane region" description="Helical" evidence="8">
    <location>
        <begin position="15"/>
        <end position="38"/>
    </location>
</feature>
<evidence type="ECO:0000256" key="3">
    <source>
        <dbReference type="ARBA" id="ARBA00022692"/>
    </source>
</evidence>
<feature type="region of interest" description="Disordered" evidence="7">
    <location>
        <begin position="521"/>
        <end position="544"/>
    </location>
</feature>
<evidence type="ECO:0000256" key="4">
    <source>
        <dbReference type="ARBA" id="ARBA00022989"/>
    </source>
</evidence>
<name>A0A7C2PAZ2_9PLAN</name>
<keyword evidence="5 8" id="KW-0472">Membrane</keyword>
<feature type="domain" description="ABC-type uncharacterised transport system" evidence="9">
    <location>
        <begin position="424"/>
        <end position="724"/>
    </location>
</feature>
<evidence type="ECO:0000256" key="1">
    <source>
        <dbReference type="ARBA" id="ARBA00004651"/>
    </source>
</evidence>
<dbReference type="InterPro" id="IPR051449">
    <property type="entry name" value="ABC-2_transporter_component"/>
</dbReference>
<gene>
    <name evidence="12" type="ORF">ENQ76_10560</name>
</gene>
<dbReference type="InterPro" id="IPR055396">
    <property type="entry name" value="DUF7088"/>
</dbReference>
<feature type="transmembrane region" description="Helical" evidence="8">
    <location>
        <begin position="138"/>
        <end position="158"/>
    </location>
</feature>
<dbReference type="EMBL" id="DSOK01000296">
    <property type="protein sequence ID" value="HEN15896.1"/>
    <property type="molecule type" value="Genomic_DNA"/>
</dbReference>